<dbReference type="AlphaFoldDB" id="A0A645FXM3"/>
<reference evidence="1" key="1">
    <citation type="submission" date="2019-08" db="EMBL/GenBank/DDBJ databases">
        <authorList>
            <person name="Kucharzyk K."/>
            <person name="Murdoch R.W."/>
            <person name="Higgins S."/>
            <person name="Loffler F."/>
        </authorList>
    </citation>
    <scope>NUCLEOTIDE SEQUENCE</scope>
</reference>
<comment type="caution">
    <text evidence="1">The sequence shown here is derived from an EMBL/GenBank/DDBJ whole genome shotgun (WGS) entry which is preliminary data.</text>
</comment>
<dbReference type="EMBL" id="VSSQ01066811">
    <property type="protein sequence ID" value="MPN19277.1"/>
    <property type="molecule type" value="Genomic_DNA"/>
</dbReference>
<proteinExistence type="predicted"/>
<gene>
    <name evidence="1" type="ORF">SDC9_166644</name>
</gene>
<name>A0A645FXM3_9ZZZZ</name>
<protein>
    <submittedName>
        <fullName evidence="1">Uncharacterized protein</fullName>
    </submittedName>
</protein>
<evidence type="ECO:0000313" key="1">
    <source>
        <dbReference type="EMBL" id="MPN19277.1"/>
    </source>
</evidence>
<organism evidence="1">
    <name type="scientific">bioreactor metagenome</name>
    <dbReference type="NCBI Taxonomy" id="1076179"/>
    <lineage>
        <taxon>unclassified sequences</taxon>
        <taxon>metagenomes</taxon>
        <taxon>ecological metagenomes</taxon>
    </lineage>
</organism>
<sequence length="40" mass="4302">MSSPDIVGDTDGSERDTASMLSKGIIIVSVRINRNIIKVI</sequence>
<accession>A0A645FXM3</accession>